<dbReference type="CDD" id="cd00851">
    <property type="entry name" value="MTH1175"/>
    <property type="match status" value="1"/>
</dbReference>
<evidence type="ECO:0000313" key="2">
    <source>
        <dbReference type="EMBL" id="AKG38364.1"/>
    </source>
</evidence>
<dbReference type="InterPro" id="IPR033913">
    <property type="entry name" value="MTH1175_dom"/>
</dbReference>
<evidence type="ECO:0000313" key="3">
    <source>
        <dbReference type="Proteomes" id="UP000067434"/>
    </source>
</evidence>
<dbReference type="OrthoDB" id="25911at2157"/>
<dbReference type="AlphaFoldDB" id="A0A0F7FGS4"/>
<reference evidence="2 3" key="1">
    <citation type="journal article" date="2015" name="Stand. Genomic Sci.">
        <title>Complete genome sequence of and proposal of Thermofilum uzonense sp. nov. a novel hyperthermophilic crenarchaeon and emended description of the genus Thermofilum.</title>
        <authorList>
            <person name="Toshchakov S.V."/>
            <person name="Korzhenkov A.A."/>
            <person name="Samarov N.I."/>
            <person name="Mazunin I.O."/>
            <person name="Mozhey O.I."/>
            <person name="Shmyr I.S."/>
            <person name="Derbikova K.S."/>
            <person name="Taranov E.A."/>
            <person name="Dominova I.N."/>
            <person name="Bonch-Osmolovskaya E.A."/>
            <person name="Patrushev M.V."/>
            <person name="Podosokorskaya O.A."/>
            <person name="Kublanov I.V."/>
        </authorList>
    </citation>
    <scope>NUCLEOTIDE SEQUENCE [LARGE SCALE GENOMIC DNA]</scope>
    <source>
        <strain evidence="2 3">1807-2</strain>
    </source>
</reference>
<dbReference type="RefSeq" id="WP_052883758.1">
    <property type="nucleotide sequence ID" value="NZ_CP009961.1"/>
</dbReference>
<evidence type="ECO:0000259" key="1">
    <source>
        <dbReference type="Pfam" id="PF02579"/>
    </source>
</evidence>
<accession>A0A0F7FGS4</accession>
<proteinExistence type="predicted"/>
<dbReference type="EMBL" id="CP009961">
    <property type="protein sequence ID" value="AKG38364.1"/>
    <property type="molecule type" value="Genomic_DNA"/>
</dbReference>
<dbReference type="Gene3D" id="3.30.420.130">
    <property type="entry name" value="Dinitrogenase iron-molybdenum cofactor biosynthesis domain"/>
    <property type="match status" value="1"/>
</dbReference>
<dbReference type="PANTHER" id="PTHR33937">
    <property type="entry name" value="IRON-MOLYBDENUM PROTEIN-RELATED-RELATED"/>
    <property type="match status" value="1"/>
</dbReference>
<name>A0A0F7FGS4_9CREN</name>
<organism evidence="2 3">
    <name type="scientific">Infirmifilum uzonense</name>
    <dbReference type="NCBI Taxonomy" id="1550241"/>
    <lineage>
        <taxon>Archaea</taxon>
        <taxon>Thermoproteota</taxon>
        <taxon>Thermoprotei</taxon>
        <taxon>Thermofilales</taxon>
        <taxon>Thermofilaceae</taxon>
        <taxon>Infirmifilum</taxon>
    </lineage>
</organism>
<keyword evidence="3" id="KW-1185">Reference proteome</keyword>
<dbReference type="InterPro" id="IPR051840">
    <property type="entry name" value="NifX/NifY_domain"/>
</dbReference>
<dbReference type="PATRIC" id="fig|1550241.5.peg.509"/>
<feature type="domain" description="Dinitrogenase iron-molybdenum cofactor biosynthesis" evidence="1">
    <location>
        <begin position="13"/>
        <end position="107"/>
    </location>
</feature>
<protein>
    <submittedName>
        <fullName evidence="2">Dinitrogenase iron-molybdenum cofactor biosynthesis protein</fullName>
    </submittedName>
</protein>
<dbReference type="KEGG" id="thf:MA03_02480"/>
<sequence length="113" mass="12018">MKVAIATNRGGLDDEIADRFGRAPTFTIVEIDDTNHEIKRTYVVENPGSIAGSGAGIKAVQKLIEEGVSIAIGPNPGPNALVALESSGIRVYSYVGLKAREALEKVLQELRQA</sequence>
<dbReference type="InterPro" id="IPR003731">
    <property type="entry name" value="Di-Nase_FeMo-co_biosynth"/>
</dbReference>
<dbReference type="InterPro" id="IPR036105">
    <property type="entry name" value="DiNase_FeMo-co_biosyn_sf"/>
</dbReference>
<dbReference type="GeneID" id="25401061"/>
<dbReference type="SUPFAM" id="SSF53146">
    <property type="entry name" value="Nitrogenase accessory factor-like"/>
    <property type="match status" value="1"/>
</dbReference>
<dbReference type="PANTHER" id="PTHR33937:SF2">
    <property type="entry name" value="DINITROGENASE IRON-MOLYBDENUM COFACTOR BIOSYNTHESIS DOMAIN-CONTAINING PROTEIN"/>
    <property type="match status" value="1"/>
</dbReference>
<dbReference type="Proteomes" id="UP000067434">
    <property type="component" value="Chromosome"/>
</dbReference>
<gene>
    <name evidence="2" type="ORF">MA03_02480</name>
</gene>
<dbReference type="Pfam" id="PF02579">
    <property type="entry name" value="Nitro_FeMo-Co"/>
    <property type="match status" value="1"/>
</dbReference>
<dbReference type="HOGENOM" id="CLU_104194_0_1_2"/>
<dbReference type="STRING" id="1550241.MA03_02480"/>